<dbReference type="Gene3D" id="2.60.120.330">
    <property type="entry name" value="B-lactam Antibiotic, Isopenicillin N Synthase, Chain"/>
    <property type="match status" value="1"/>
</dbReference>
<dbReference type="EMBL" id="KN847040">
    <property type="protein sequence ID" value="KIW35453.1"/>
    <property type="molecule type" value="Genomic_DNA"/>
</dbReference>
<dbReference type="InterPro" id="IPR005123">
    <property type="entry name" value="Oxoglu/Fe-dep_dioxygenase_dom"/>
</dbReference>
<feature type="domain" description="Fe2OG dioxygenase" evidence="6">
    <location>
        <begin position="211"/>
        <end position="312"/>
    </location>
</feature>
<evidence type="ECO:0000313" key="7">
    <source>
        <dbReference type="EMBL" id="KIW35453.1"/>
    </source>
</evidence>
<dbReference type="GeneID" id="27341343"/>
<dbReference type="Proteomes" id="UP000054466">
    <property type="component" value="Unassembled WGS sequence"/>
</dbReference>
<dbReference type="GO" id="GO:0044283">
    <property type="term" value="P:small molecule biosynthetic process"/>
    <property type="evidence" value="ECO:0007669"/>
    <property type="project" value="UniProtKB-ARBA"/>
</dbReference>
<keyword evidence="4 5" id="KW-0408">Iron</keyword>
<keyword evidence="3 5" id="KW-0560">Oxidoreductase</keyword>
<proteinExistence type="inferred from homology"/>
<name>A0A0D2CWI0_9EURO</name>
<evidence type="ECO:0000256" key="5">
    <source>
        <dbReference type="RuleBase" id="RU003682"/>
    </source>
</evidence>
<evidence type="ECO:0000256" key="1">
    <source>
        <dbReference type="ARBA" id="ARBA00008056"/>
    </source>
</evidence>
<sequence>MASLEDLPSDPNYVYFKSVDRVQCRPILTGENAKPTFESIPTIDASQIFSADLEARKILAEEIGQAAKDVGFFYLVNPPVSPDKMDAAFDALAKFFALPHDVKMKYHVNNSPAAKGFTPVNPADKRKGFGGAREAFGMGNDYTNPEQHAIKVAPAGTVPLNQWPDDELPEFRQNVYSYFTEVYLFAKKLVQIFALALGLEETALDQFFEVPFTDITINHYPPQPDETEYKQVLYPHADYGAFTLLAQRKIGGLEVLNANAIWVKVPVIEHAFVVNTGSYFELISGGRWRSTIHRVCAKGNTDRTSLPFFFSPSPTTTIYPMVPAEDEGLKDLHRNIGKEHIRGMMADRPTHPFVKKLKALGLRPDDYTYEMVSQPLV</sequence>
<reference evidence="7 8" key="1">
    <citation type="submission" date="2015-01" db="EMBL/GenBank/DDBJ databases">
        <title>The Genome Sequence of Cladophialophora immunda CBS83496.</title>
        <authorList>
            <consortium name="The Broad Institute Genomics Platform"/>
            <person name="Cuomo C."/>
            <person name="de Hoog S."/>
            <person name="Gorbushina A."/>
            <person name="Stielow B."/>
            <person name="Teixiera M."/>
            <person name="Abouelleil A."/>
            <person name="Chapman S.B."/>
            <person name="Priest M."/>
            <person name="Young S.K."/>
            <person name="Wortman J."/>
            <person name="Nusbaum C."/>
            <person name="Birren B."/>
        </authorList>
    </citation>
    <scope>NUCLEOTIDE SEQUENCE [LARGE SCALE GENOMIC DNA]</scope>
    <source>
        <strain evidence="7 8">CBS 83496</strain>
    </source>
</reference>
<dbReference type="PRINTS" id="PR00682">
    <property type="entry name" value="IPNSYNTHASE"/>
</dbReference>
<dbReference type="RefSeq" id="XP_016255669.1">
    <property type="nucleotide sequence ID" value="XM_016388741.1"/>
</dbReference>
<dbReference type="Pfam" id="PF14226">
    <property type="entry name" value="DIOX_N"/>
    <property type="match status" value="1"/>
</dbReference>
<dbReference type="GO" id="GO:0016491">
    <property type="term" value="F:oxidoreductase activity"/>
    <property type="evidence" value="ECO:0007669"/>
    <property type="project" value="UniProtKB-KW"/>
</dbReference>
<accession>A0A0D2CWI0</accession>
<dbReference type="PANTHER" id="PTHR10209">
    <property type="entry name" value="OXIDOREDUCTASE, 2OG-FE II OXYGENASE FAMILY PROTEIN"/>
    <property type="match status" value="1"/>
</dbReference>
<evidence type="ECO:0000256" key="3">
    <source>
        <dbReference type="ARBA" id="ARBA00023002"/>
    </source>
</evidence>
<gene>
    <name evidence="7" type="ORF">PV07_02149</name>
</gene>
<dbReference type="GO" id="GO:0046872">
    <property type="term" value="F:metal ion binding"/>
    <property type="evidence" value="ECO:0007669"/>
    <property type="project" value="UniProtKB-KW"/>
</dbReference>
<evidence type="ECO:0000259" key="6">
    <source>
        <dbReference type="PROSITE" id="PS51471"/>
    </source>
</evidence>
<dbReference type="VEuPathDB" id="FungiDB:PV07_02149"/>
<keyword evidence="2 5" id="KW-0479">Metal-binding</keyword>
<dbReference type="Pfam" id="PF03171">
    <property type="entry name" value="2OG-FeII_Oxy"/>
    <property type="match status" value="1"/>
</dbReference>
<evidence type="ECO:0000313" key="8">
    <source>
        <dbReference type="Proteomes" id="UP000054466"/>
    </source>
</evidence>
<comment type="similarity">
    <text evidence="1 5">Belongs to the iron/ascorbate-dependent oxidoreductase family.</text>
</comment>
<evidence type="ECO:0000256" key="4">
    <source>
        <dbReference type="ARBA" id="ARBA00023004"/>
    </source>
</evidence>
<evidence type="ECO:0000256" key="2">
    <source>
        <dbReference type="ARBA" id="ARBA00022723"/>
    </source>
</evidence>
<keyword evidence="8" id="KW-1185">Reference proteome</keyword>
<dbReference type="PANTHER" id="PTHR10209:SF804">
    <property type="entry name" value="FE2OG DIOXYGENASE DOMAIN-CONTAINING PROTEIN"/>
    <property type="match status" value="1"/>
</dbReference>
<dbReference type="InterPro" id="IPR026992">
    <property type="entry name" value="DIOX_N"/>
</dbReference>
<dbReference type="InterPro" id="IPR044861">
    <property type="entry name" value="IPNS-like_FE2OG_OXY"/>
</dbReference>
<dbReference type="SUPFAM" id="SSF51197">
    <property type="entry name" value="Clavaminate synthase-like"/>
    <property type="match status" value="1"/>
</dbReference>
<dbReference type="AlphaFoldDB" id="A0A0D2CWI0"/>
<dbReference type="PROSITE" id="PS51471">
    <property type="entry name" value="FE2OG_OXY"/>
    <property type="match status" value="1"/>
</dbReference>
<dbReference type="HOGENOM" id="CLU_010119_6_3_1"/>
<dbReference type="OrthoDB" id="288590at2759"/>
<organism evidence="7 8">
    <name type="scientific">Cladophialophora immunda</name>
    <dbReference type="NCBI Taxonomy" id="569365"/>
    <lineage>
        <taxon>Eukaryota</taxon>
        <taxon>Fungi</taxon>
        <taxon>Dikarya</taxon>
        <taxon>Ascomycota</taxon>
        <taxon>Pezizomycotina</taxon>
        <taxon>Eurotiomycetes</taxon>
        <taxon>Chaetothyriomycetidae</taxon>
        <taxon>Chaetothyriales</taxon>
        <taxon>Herpotrichiellaceae</taxon>
        <taxon>Cladophialophora</taxon>
    </lineage>
</organism>
<protein>
    <recommendedName>
        <fullName evidence="6">Fe2OG dioxygenase domain-containing protein</fullName>
    </recommendedName>
</protein>
<dbReference type="InterPro" id="IPR027443">
    <property type="entry name" value="IPNS-like_sf"/>
</dbReference>
<dbReference type="STRING" id="569365.A0A0D2CWI0"/>